<keyword evidence="4" id="KW-0378">Hydrolase</keyword>
<dbReference type="GO" id="GO:0005975">
    <property type="term" value="P:carbohydrate metabolic process"/>
    <property type="evidence" value="ECO:0007669"/>
    <property type="project" value="InterPro"/>
</dbReference>
<dbReference type="EC" id="3.5.1.-" evidence="4"/>
<reference evidence="4 5" key="1">
    <citation type="submission" date="2019-02" db="EMBL/GenBank/DDBJ databases">
        <title>Deep-cultivation of Planctomycetes and their phenomic and genomic characterization uncovers novel biology.</title>
        <authorList>
            <person name="Wiegand S."/>
            <person name="Jogler M."/>
            <person name="Boedeker C."/>
            <person name="Pinto D."/>
            <person name="Vollmers J."/>
            <person name="Rivas-Marin E."/>
            <person name="Kohn T."/>
            <person name="Peeters S.H."/>
            <person name="Heuer A."/>
            <person name="Rast P."/>
            <person name="Oberbeckmann S."/>
            <person name="Bunk B."/>
            <person name="Jeske O."/>
            <person name="Meyerdierks A."/>
            <person name="Storesund J.E."/>
            <person name="Kallscheuer N."/>
            <person name="Luecker S."/>
            <person name="Lage O.M."/>
            <person name="Pohl T."/>
            <person name="Merkel B.J."/>
            <person name="Hornburger P."/>
            <person name="Mueller R.-W."/>
            <person name="Bruemmer F."/>
            <person name="Labrenz M."/>
            <person name="Spormann A.M."/>
            <person name="Op Den Camp H."/>
            <person name="Overmann J."/>
            <person name="Amann R."/>
            <person name="Jetten M.S.M."/>
            <person name="Mascher T."/>
            <person name="Medema M.H."/>
            <person name="Devos D.P."/>
            <person name="Kaster A.-K."/>
            <person name="Ovreas L."/>
            <person name="Rohde M."/>
            <person name="Galperin M.Y."/>
            <person name="Jogler C."/>
        </authorList>
    </citation>
    <scope>NUCLEOTIDE SEQUENCE [LARGE SCALE GENOMIC DNA]</scope>
    <source>
        <strain evidence="4 5">Pla52n</strain>
    </source>
</reference>
<dbReference type="PROSITE" id="PS51677">
    <property type="entry name" value="NODB"/>
    <property type="match status" value="1"/>
</dbReference>
<feature type="domain" description="NodB homology" evidence="3">
    <location>
        <begin position="93"/>
        <end position="308"/>
    </location>
</feature>
<gene>
    <name evidence="4" type="primary">icaB</name>
    <name evidence="4" type="ORF">Pla52n_35370</name>
</gene>
<sequence length="308" mass="34286">MSRLSSSCRKLALRAYYHGTAPFRSRMRDRLAAEGRVPVCVLFYHRVADTHPNSWSMTNAQFKQQIHWLQKHAEIVPLSEVQRRIESGHNDRIAVAITFDDGYADNCDQAIPYLIENKIPATYFVTHDSVVNQRSFPQDIAEGIPLRPNTLDQIREMAGSGIEIGAHTRTHCNVAAITDPAVLVDEIVTASRELSDLIGQPIKYFAFPYGTPNTMSAEAVRLAKQAGMQGVCSAFGAYNWPGQDPYHIRRIHGDPQFIRLKNWLTLDRRKFSVGVDFQFTPTDLSLPPVIAPITTAPGTITPAAGSLS</sequence>
<dbReference type="Gene3D" id="3.20.20.370">
    <property type="entry name" value="Glycoside hydrolase/deacetylase"/>
    <property type="match status" value="1"/>
</dbReference>
<dbReference type="PANTHER" id="PTHR34216">
    <property type="match status" value="1"/>
</dbReference>
<keyword evidence="5" id="KW-1185">Reference proteome</keyword>
<dbReference type="OrthoDB" id="9778320at2"/>
<evidence type="ECO:0000313" key="4">
    <source>
        <dbReference type="EMBL" id="TWU02487.1"/>
    </source>
</evidence>
<comment type="subcellular location">
    <subcellularLocation>
        <location evidence="1">Secreted</location>
    </subcellularLocation>
</comment>
<organism evidence="4 5">
    <name type="scientific">Stieleria varia</name>
    <dbReference type="NCBI Taxonomy" id="2528005"/>
    <lineage>
        <taxon>Bacteria</taxon>
        <taxon>Pseudomonadati</taxon>
        <taxon>Planctomycetota</taxon>
        <taxon>Planctomycetia</taxon>
        <taxon>Pirellulales</taxon>
        <taxon>Pirellulaceae</taxon>
        <taxon>Stieleria</taxon>
    </lineage>
</organism>
<dbReference type="InterPro" id="IPR051398">
    <property type="entry name" value="Polysacch_Deacetylase"/>
</dbReference>
<name>A0A5C6AST6_9BACT</name>
<protein>
    <submittedName>
        <fullName evidence="4">Poly-beta-1,6-N-acetyl-D-glucosamine N-deacetylase</fullName>
        <ecNumber evidence="4">3.5.1.-</ecNumber>
    </submittedName>
</protein>
<dbReference type="EMBL" id="SJPN01000004">
    <property type="protein sequence ID" value="TWU02487.1"/>
    <property type="molecule type" value="Genomic_DNA"/>
</dbReference>
<dbReference type="GO" id="GO:0016810">
    <property type="term" value="F:hydrolase activity, acting on carbon-nitrogen (but not peptide) bonds"/>
    <property type="evidence" value="ECO:0007669"/>
    <property type="project" value="InterPro"/>
</dbReference>
<dbReference type="Proteomes" id="UP000320176">
    <property type="component" value="Unassembled WGS sequence"/>
</dbReference>
<evidence type="ECO:0000259" key="3">
    <source>
        <dbReference type="PROSITE" id="PS51677"/>
    </source>
</evidence>
<dbReference type="InterPro" id="IPR011330">
    <property type="entry name" value="Glyco_hydro/deAcase_b/a-brl"/>
</dbReference>
<keyword evidence="2" id="KW-0732">Signal</keyword>
<dbReference type="AlphaFoldDB" id="A0A5C6AST6"/>
<evidence type="ECO:0000256" key="1">
    <source>
        <dbReference type="ARBA" id="ARBA00004613"/>
    </source>
</evidence>
<evidence type="ECO:0000256" key="2">
    <source>
        <dbReference type="ARBA" id="ARBA00022729"/>
    </source>
</evidence>
<dbReference type="InterPro" id="IPR002509">
    <property type="entry name" value="NODB_dom"/>
</dbReference>
<accession>A0A5C6AST6</accession>
<proteinExistence type="predicted"/>
<dbReference type="CDD" id="cd10918">
    <property type="entry name" value="CE4_NodB_like_5s_6s"/>
    <property type="match status" value="1"/>
</dbReference>
<dbReference type="RefSeq" id="WP_146520806.1">
    <property type="nucleotide sequence ID" value="NZ_CP151726.1"/>
</dbReference>
<dbReference type="GO" id="GO:0005576">
    <property type="term" value="C:extracellular region"/>
    <property type="evidence" value="ECO:0007669"/>
    <property type="project" value="UniProtKB-SubCell"/>
</dbReference>
<dbReference type="PANTHER" id="PTHR34216:SF3">
    <property type="entry name" value="POLY-BETA-1,6-N-ACETYL-D-GLUCOSAMINE N-DEACETYLASE"/>
    <property type="match status" value="1"/>
</dbReference>
<dbReference type="SUPFAM" id="SSF88713">
    <property type="entry name" value="Glycoside hydrolase/deacetylase"/>
    <property type="match status" value="1"/>
</dbReference>
<evidence type="ECO:0000313" key="5">
    <source>
        <dbReference type="Proteomes" id="UP000320176"/>
    </source>
</evidence>
<comment type="caution">
    <text evidence="4">The sequence shown here is derived from an EMBL/GenBank/DDBJ whole genome shotgun (WGS) entry which is preliminary data.</text>
</comment>
<dbReference type="Pfam" id="PF01522">
    <property type="entry name" value="Polysacc_deac_1"/>
    <property type="match status" value="1"/>
</dbReference>